<comment type="similarity">
    <text evidence="2">Belongs to the hyi family.</text>
</comment>
<dbReference type="Gene3D" id="3.20.20.150">
    <property type="entry name" value="Divalent-metal-dependent TIM barrel enzymes"/>
    <property type="match status" value="1"/>
</dbReference>
<proteinExistence type="inferred from homology"/>
<name>A0A1I3QT71_9RHOB</name>
<evidence type="ECO:0000256" key="2">
    <source>
        <dbReference type="PIRNR" id="PIRNR006241"/>
    </source>
</evidence>
<evidence type="ECO:0000256" key="1">
    <source>
        <dbReference type="ARBA" id="ARBA00023235"/>
    </source>
</evidence>
<dbReference type="Proteomes" id="UP000199630">
    <property type="component" value="Unassembled WGS sequence"/>
</dbReference>
<feature type="domain" description="Xylose isomerase-like TIM barrel" evidence="4">
    <location>
        <begin position="21"/>
        <end position="250"/>
    </location>
</feature>
<dbReference type="GO" id="GO:0008903">
    <property type="term" value="F:hydroxypyruvate isomerase activity"/>
    <property type="evidence" value="ECO:0007669"/>
    <property type="project" value="TreeGrafter"/>
</dbReference>
<dbReference type="InterPro" id="IPR036237">
    <property type="entry name" value="Xyl_isomerase-like_sf"/>
</dbReference>
<keyword evidence="5" id="KW-0670">Pyruvate</keyword>
<evidence type="ECO:0000259" key="4">
    <source>
        <dbReference type="Pfam" id="PF01261"/>
    </source>
</evidence>
<dbReference type="GO" id="GO:0046487">
    <property type="term" value="P:glyoxylate metabolic process"/>
    <property type="evidence" value="ECO:0007669"/>
    <property type="project" value="TreeGrafter"/>
</dbReference>
<dbReference type="SUPFAM" id="SSF51658">
    <property type="entry name" value="Xylose isomerase-like"/>
    <property type="match status" value="1"/>
</dbReference>
<dbReference type="PANTHER" id="PTHR43489">
    <property type="entry name" value="ISOMERASE"/>
    <property type="match status" value="1"/>
</dbReference>
<dbReference type="RefSeq" id="WP_090060378.1">
    <property type="nucleotide sequence ID" value="NZ_FORH01000003.1"/>
</dbReference>
<dbReference type="Pfam" id="PF01261">
    <property type="entry name" value="AP_endonuc_2"/>
    <property type="match status" value="1"/>
</dbReference>
<protein>
    <submittedName>
        <fullName evidence="5">Hydroxypyruvate isomerase</fullName>
    </submittedName>
</protein>
<evidence type="ECO:0000313" key="5">
    <source>
        <dbReference type="EMBL" id="SFJ36709.1"/>
    </source>
</evidence>
<feature type="active site" description="Proton donor/acceptor" evidence="3">
    <location>
        <position position="234"/>
    </location>
</feature>
<dbReference type="FunFam" id="3.20.20.150:FF:000007">
    <property type="entry name" value="Hydroxypyruvate isomerase"/>
    <property type="match status" value="1"/>
</dbReference>
<feature type="active site" description="Proton donor/acceptor" evidence="3">
    <location>
        <position position="137"/>
    </location>
</feature>
<dbReference type="EMBL" id="FORH01000003">
    <property type="protein sequence ID" value="SFJ36709.1"/>
    <property type="molecule type" value="Genomic_DNA"/>
</dbReference>
<reference evidence="6" key="1">
    <citation type="submission" date="2016-10" db="EMBL/GenBank/DDBJ databases">
        <authorList>
            <person name="Varghese N."/>
            <person name="Submissions S."/>
        </authorList>
    </citation>
    <scope>NUCLEOTIDE SEQUENCE [LARGE SCALE GENOMIC DNA]</scope>
    <source>
        <strain evidence="6">DSM 26471</strain>
    </source>
</reference>
<organism evidence="5 6">
    <name type="scientific">Celeribacter neptunius</name>
    <dbReference type="NCBI Taxonomy" id="588602"/>
    <lineage>
        <taxon>Bacteria</taxon>
        <taxon>Pseudomonadati</taxon>
        <taxon>Pseudomonadota</taxon>
        <taxon>Alphaproteobacteria</taxon>
        <taxon>Rhodobacterales</taxon>
        <taxon>Roseobacteraceae</taxon>
        <taxon>Celeribacter</taxon>
    </lineage>
</organism>
<sequence>MPKFAANLSFLFKEYPFLERFAEAKYAGFDAVEVLFPYDEPASEITKRLSDLNLKMVLINVPPPNYTGGERGFAAVPGLEDRFKRDFKRALRYANFLGTEHLHIMAGKAKGLVALKTYIRNLKWAAQEAPNMSLTIEPICDEAMPGYFLDSYDQAELVLENVAELNLGLQFDTYHAQMITGDAMATWERYAHWVRHIQIASPPDRHEPCKGLFDFQTFFDRLDESGYRGWVSAEYNPKRRTEEGLDWFRKTVTQCAE</sequence>
<dbReference type="InterPro" id="IPR013022">
    <property type="entry name" value="Xyl_isomerase-like_TIM-brl"/>
</dbReference>
<dbReference type="STRING" id="588602.SAMN04487991_1938"/>
<dbReference type="InterPro" id="IPR050417">
    <property type="entry name" value="Sugar_Epim/Isomerase"/>
</dbReference>
<keyword evidence="1 2" id="KW-0413">Isomerase</keyword>
<gene>
    <name evidence="5" type="ORF">SAMN04487991_1938</name>
</gene>
<dbReference type="AlphaFoldDB" id="A0A1I3QT71"/>
<accession>A0A1I3QT71</accession>
<dbReference type="PANTHER" id="PTHR43489:SF6">
    <property type="entry name" value="HYDROXYPYRUVATE ISOMERASE-RELATED"/>
    <property type="match status" value="1"/>
</dbReference>
<dbReference type="PIRSF" id="PIRSF006241">
    <property type="entry name" value="HyI"/>
    <property type="match status" value="1"/>
</dbReference>
<dbReference type="OrthoDB" id="9786584at2"/>
<keyword evidence="6" id="KW-1185">Reference proteome</keyword>
<dbReference type="InterPro" id="IPR026040">
    <property type="entry name" value="HyI-like"/>
</dbReference>
<evidence type="ECO:0000256" key="3">
    <source>
        <dbReference type="PIRSR" id="PIRSR006241-50"/>
    </source>
</evidence>
<evidence type="ECO:0000313" key="6">
    <source>
        <dbReference type="Proteomes" id="UP000199630"/>
    </source>
</evidence>